<evidence type="ECO:0000313" key="3">
    <source>
        <dbReference type="Proteomes" id="UP001274830"/>
    </source>
</evidence>
<dbReference type="EMBL" id="JAUTXT010000005">
    <property type="protein sequence ID" value="KAK3677958.1"/>
    <property type="molecule type" value="Genomic_DNA"/>
</dbReference>
<proteinExistence type="predicted"/>
<dbReference type="AlphaFoldDB" id="A0AAE1C4S4"/>
<feature type="region of interest" description="Disordered" evidence="1">
    <location>
        <begin position="199"/>
        <end position="218"/>
    </location>
</feature>
<dbReference type="Proteomes" id="UP001274830">
    <property type="component" value="Unassembled WGS sequence"/>
</dbReference>
<sequence>MAGVAAAVFATPELLENILLQMASTGTVTSATLAQDMSTLIHYQRVNKTFKATIDRSWPLQTLLFRRQKRLANDQLPLFLSLCRRIELEDNENINQLLLDRAVMIDLWGSTITLLSSFDSPYEPTILLCSNRAQPIGKAKAIPVTGSWRGMMLAQPPFPLFIRWENIGCTSRCKFILGNLEYKAGVTLGEVVDHCLKSERQDDNGRNEPDERGDIPNM</sequence>
<evidence type="ECO:0000256" key="1">
    <source>
        <dbReference type="SAM" id="MobiDB-lite"/>
    </source>
</evidence>
<protein>
    <submittedName>
        <fullName evidence="2">Uncharacterized protein</fullName>
    </submittedName>
</protein>
<name>A0AAE1C4S4_9PEZI</name>
<reference evidence="2" key="1">
    <citation type="submission" date="2023-07" db="EMBL/GenBank/DDBJ databases">
        <title>Black Yeasts Isolated from many extreme environments.</title>
        <authorList>
            <person name="Coleine C."/>
            <person name="Stajich J.E."/>
            <person name="Selbmann L."/>
        </authorList>
    </citation>
    <scope>NUCLEOTIDE SEQUENCE</scope>
    <source>
        <strain evidence="2">CCFEE 5485</strain>
    </source>
</reference>
<organism evidence="2 3">
    <name type="scientific">Recurvomyces mirabilis</name>
    <dbReference type="NCBI Taxonomy" id="574656"/>
    <lineage>
        <taxon>Eukaryota</taxon>
        <taxon>Fungi</taxon>
        <taxon>Dikarya</taxon>
        <taxon>Ascomycota</taxon>
        <taxon>Pezizomycotina</taxon>
        <taxon>Dothideomycetes</taxon>
        <taxon>Dothideomycetidae</taxon>
        <taxon>Mycosphaerellales</taxon>
        <taxon>Teratosphaeriaceae</taxon>
        <taxon>Recurvomyces</taxon>
    </lineage>
</organism>
<accession>A0AAE1C4S4</accession>
<comment type="caution">
    <text evidence="2">The sequence shown here is derived from an EMBL/GenBank/DDBJ whole genome shotgun (WGS) entry which is preliminary data.</text>
</comment>
<gene>
    <name evidence="2" type="ORF">LTR78_002053</name>
</gene>
<keyword evidence="3" id="KW-1185">Reference proteome</keyword>
<evidence type="ECO:0000313" key="2">
    <source>
        <dbReference type="EMBL" id="KAK3677958.1"/>
    </source>
</evidence>